<keyword evidence="1" id="KW-0812">Transmembrane</keyword>
<organism evidence="2 3">
    <name type="scientific">Corchorus capsularis</name>
    <name type="common">Jute</name>
    <dbReference type="NCBI Taxonomy" id="210143"/>
    <lineage>
        <taxon>Eukaryota</taxon>
        <taxon>Viridiplantae</taxon>
        <taxon>Streptophyta</taxon>
        <taxon>Embryophyta</taxon>
        <taxon>Tracheophyta</taxon>
        <taxon>Spermatophyta</taxon>
        <taxon>Magnoliopsida</taxon>
        <taxon>eudicotyledons</taxon>
        <taxon>Gunneridae</taxon>
        <taxon>Pentapetalae</taxon>
        <taxon>rosids</taxon>
        <taxon>malvids</taxon>
        <taxon>Malvales</taxon>
        <taxon>Malvaceae</taxon>
        <taxon>Grewioideae</taxon>
        <taxon>Apeibeae</taxon>
        <taxon>Corchorus</taxon>
    </lineage>
</organism>
<dbReference type="Proteomes" id="UP000188268">
    <property type="component" value="Unassembled WGS sequence"/>
</dbReference>
<gene>
    <name evidence="2" type="ORF">CCACVL1_26112</name>
</gene>
<sequence>MAPPNPIPGIIIAIIGISLTSNFWRRTSVKFMTSRRVNQGEFIDDCAEFLDGACLVDSCDGVL</sequence>
<name>A0A1R3GFX2_COCAP</name>
<keyword evidence="3" id="KW-1185">Reference proteome</keyword>
<dbReference type="EMBL" id="AWWV01014437">
    <property type="protein sequence ID" value="OMO56967.1"/>
    <property type="molecule type" value="Genomic_DNA"/>
</dbReference>
<keyword evidence="1" id="KW-1133">Transmembrane helix</keyword>
<keyword evidence="1" id="KW-0472">Membrane</keyword>
<evidence type="ECO:0000313" key="2">
    <source>
        <dbReference type="EMBL" id="OMO56967.1"/>
    </source>
</evidence>
<feature type="transmembrane region" description="Helical" evidence="1">
    <location>
        <begin position="6"/>
        <end position="24"/>
    </location>
</feature>
<comment type="caution">
    <text evidence="2">The sequence shown here is derived from an EMBL/GenBank/DDBJ whole genome shotgun (WGS) entry which is preliminary data.</text>
</comment>
<protein>
    <submittedName>
        <fullName evidence="2">Uncharacterized protein</fullName>
    </submittedName>
</protein>
<evidence type="ECO:0000313" key="3">
    <source>
        <dbReference type="Proteomes" id="UP000188268"/>
    </source>
</evidence>
<proteinExistence type="predicted"/>
<dbReference type="AlphaFoldDB" id="A0A1R3GFX2"/>
<accession>A0A1R3GFX2</accession>
<evidence type="ECO:0000256" key="1">
    <source>
        <dbReference type="SAM" id="Phobius"/>
    </source>
</evidence>
<dbReference type="Gramene" id="OMO56967">
    <property type="protein sequence ID" value="OMO56967"/>
    <property type="gene ID" value="CCACVL1_26112"/>
</dbReference>
<reference evidence="2 3" key="1">
    <citation type="submission" date="2013-09" db="EMBL/GenBank/DDBJ databases">
        <title>Corchorus capsularis genome sequencing.</title>
        <authorList>
            <person name="Alam M."/>
            <person name="Haque M.S."/>
            <person name="Islam M.S."/>
            <person name="Emdad E.M."/>
            <person name="Islam M.M."/>
            <person name="Ahmed B."/>
            <person name="Halim A."/>
            <person name="Hossen Q.M.M."/>
            <person name="Hossain M.Z."/>
            <person name="Ahmed R."/>
            <person name="Khan M.M."/>
            <person name="Islam R."/>
            <person name="Rashid M.M."/>
            <person name="Khan S.A."/>
            <person name="Rahman M.S."/>
            <person name="Alam M."/>
        </authorList>
    </citation>
    <scope>NUCLEOTIDE SEQUENCE [LARGE SCALE GENOMIC DNA]</scope>
    <source>
        <strain evidence="3">cv. CVL-1</strain>
        <tissue evidence="2">Whole seedling</tissue>
    </source>
</reference>